<evidence type="ECO:0000313" key="12">
    <source>
        <dbReference type="EMBL" id="OAG27154.1"/>
    </source>
</evidence>
<feature type="domain" description="ABC transmembrane type-1" evidence="11">
    <location>
        <begin position="72"/>
        <end position="275"/>
    </location>
</feature>
<protein>
    <recommendedName>
        <fullName evidence="3 10">Phosphate transport system permease protein PstA</fullName>
    </recommendedName>
</protein>
<dbReference type="EMBL" id="LSFI01000038">
    <property type="protein sequence ID" value="OAG27154.1"/>
    <property type="molecule type" value="Genomic_DNA"/>
</dbReference>
<keyword evidence="7 10" id="KW-0812">Transmembrane</keyword>
<keyword evidence="6" id="KW-0592">Phosphate transport</keyword>
<evidence type="ECO:0000313" key="13">
    <source>
        <dbReference type="Proteomes" id="UP000076964"/>
    </source>
</evidence>
<dbReference type="InterPro" id="IPR005672">
    <property type="entry name" value="Phosphate_PstA"/>
</dbReference>
<evidence type="ECO:0000256" key="10">
    <source>
        <dbReference type="RuleBase" id="RU363043"/>
    </source>
</evidence>
<dbReference type="STRING" id="1795632.TH606_08345"/>
<evidence type="ECO:0000259" key="11">
    <source>
        <dbReference type="PROSITE" id="PS50928"/>
    </source>
</evidence>
<dbReference type="AlphaFoldDB" id="A0A177E5D7"/>
<comment type="subcellular location">
    <subcellularLocation>
        <location evidence="1 10">Cell membrane</location>
        <topology evidence="1 10">Multi-pass membrane protein</topology>
    </subcellularLocation>
</comment>
<feature type="transmembrane region" description="Helical" evidence="10">
    <location>
        <begin position="190"/>
        <end position="211"/>
    </location>
</feature>
<sequence>MNNTNNVRYQWRRTKNQIILATIAVLAIIPAIPLFVILFQLFQKGISSLSIDFFLNLPAPPGEPGGGIKNAIVGTFIIVGLASLMGVPISIMAGIYLSEYGKESKFAHLVRMCADIFQGVPSIVIGIIAYAWVVKPLGKFSALAGSVALAIMMIPVVVRTTEEVLRLVPNILREASLALGVPYWRTVLKVVLPTGMVGVTTGVLIAVARIAGETAPLLFTAFGNPFMTYNPLEPMNALPLLIFNYSMSPYEDWWQQAWGASIVLITIVLLLNIASRILARRVAGEK</sequence>
<comment type="caution">
    <text evidence="12">The sequence shown here is derived from an EMBL/GenBank/DDBJ whole genome shotgun (WGS) entry which is preliminary data.</text>
</comment>
<dbReference type="OrthoDB" id="9807065at2"/>
<evidence type="ECO:0000256" key="2">
    <source>
        <dbReference type="ARBA" id="ARBA00007069"/>
    </source>
</evidence>
<dbReference type="GO" id="GO:0005886">
    <property type="term" value="C:plasma membrane"/>
    <property type="evidence" value="ECO:0007669"/>
    <property type="project" value="UniProtKB-SubCell"/>
</dbReference>
<dbReference type="InterPro" id="IPR051408">
    <property type="entry name" value="Phosphate_transprt_permease"/>
</dbReference>
<evidence type="ECO:0000256" key="8">
    <source>
        <dbReference type="ARBA" id="ARBA00022989"/>
    </source>
</evidence>
<keyword evidence="4" id="KW-0813">Transport</keyword>
<evidence type="ECO:0000256" key="9">
    <source>
        <dbReference type="ARBA" id="ARBA00023136"/>
    </source>
</evidence>
<dbReference type="CDD" id="cd06261">
    <property type="entry name" value="TM_PBP2"/>
    <property type="match status" value="1"/>
</dbReference>
<dbReference type="RefSeq" id="WP_068542850.1">
    <property type="nucleotide sequence ID" value="NZ_LSFI01000038.1"/>
</dbReference>
<keyword evidence="5 10" id="KW-1003">Cell membrane</keyword>
<name>A0A177E5D7_9BACT</name>
<dbReference type="Pfam" id="PF00528">
    <property type="entry name" value="BPD_transp_1"/>
    <property type="match status" value="1"/>
</dbReference>
<feature type="transmembrane region" description="Helical" evidence="10">
    <location>
        <begin position="109"/>
        <end position="134"/>
    </location>
</feature>
<evidence type="ECO:0000256" key="4">
    <source>
        <dbReference type="ARBA" id="ARBA00022448"/>
    </source>
</evidence>
<dbReference type="Proteomes" id="UP000076964">
    <property type="component" value="Unassembled WGS sequence"/>
</dbReference>
<reference evidence="12 13" key="1">
    <citation type="submission" date="2016-02" db="EMBL/GenBank/DDBJ databases">
        <title>Draft genome sequence of Thermodesulfatator sp. S606.</title>
        <authorList>
            <person name="Lai Q."/>
            <person name="Cao J."/>
            <person name="Dupont S."/>
            <person name="Shao Z."/>
            <person name="Jebbar M."/>
            <person name="Alain K."/>
        </authorList>
    </citation>
    <scope>NUCLEOTIDE SEQUENCE [LARGE SCALE GENOMIC DNA]</scope>
    <source>
        <strain evidence="12 13">S606</strain>
    </source>
</reference>
<evidence type="ECO:0000256" key="1">
    <source>
        <dbReference type="ARBA" id="ARBA00004651"/>
    </source>
</evidence>
<evidence type="ECO:0000256" key="6">
    <source>
        <dbReference type="ARBA" id="ARBA00022592"/>
    </source>
</evidence>
<dbReference type="GO" id="GO:0035435">
    <property type="term" value="P:phosphate ion transmembrane transport"/>
    <property type="evidence" value="ECO:0007669"/>
    <property type="project" value="InterPro"/>
</dbReference>
<feature type="transmembrane region" description="Helical" evidence="10">
    <location>
        <begin position="140"/>
        <end position="158"/>
    </location>
</feature>
<dbReference type="Gene3D" id="1.10.3720.10">
    <property type="entry name" value="MetI-like"/>
    <property type="match status" value="1"/>
</dbReference>
<feature type="transmembrane region" description="Helical" evidence="10">
    <location>
        <begin position="257"/>
        <end position="279"/>
    </location>
</feature>
<dbReference type="PANTHER" id="PTHR42922:SF1">
    <property type="entry name" value="PHOSPHATE TRANSPORT SYSTEM PERMEASE PROTEIN PSTA"/>
    <property type="match status" value="1"/>
</dbReference>
<evidence type="ECO:0000256" key="7">
    <source>
        <dbReference type="ARBA" id="ARBA00022692"/>
    </source>
</evidence>
<dbReference type="PANTHER" id="PTHR42922">
    <property type="entry name" value="PHOSPHATE TRANSPORT SYSTEM PERMEASE PROTEIN PSTA"/>
    <property type="match status" value="1"/>
</dbReference>
<feature type="transmembrane region" description="Helical" evidence="10">
    <location>
        <begin position="71"/>
        <end position="97"/>
    </location>
</feature>
<dbReference type="NCBIfam" id="TIGR00974">
    <property type="entry name" value="3a0107s02c"/>
    <property type="match status" value="1"/>
</dbReference>
<gene>
    <name evidence="12" type="ORF">TH606_08345</name>
</gene>
<dbReference type="GO" id="GO:0005315">
    <property type="term" value="F:phosphate transmembrane transporter activity"/>
    <property type="evidence" value="ECO:0007669"/>
    <property type="project" value="InterPro"/>
</dbReference>
<dbReference type="InterPro" id="IPR035906">
    <property type="entry name" value="MetI-like_sf"/>
</dbReference>
<dbReference type="InterPro" id="IPR000515">
    <property type="entry name" value="MetI-like"/>
</dbReference>
<keyword evidence="13" id="KW-1185">Reference proteome</keyword>
<keyword evidence="9 10" id="KW-0472">Membrane</keyword>
<keyword evidence="8 10" id="KW-1133">Transmembrane helix</keyword>
<accession>A0A177E5D7</accession>
<dbReference type="SUPFAM" id="SSF161098">
    <property type="entry name" value="MetI-like"/>
    <property type="match status" value="1"/>
</dbReference>
<organism evidence="12 13">
    <name type="scientific">Thermodesulfatator autotrophicus</name>
    <dbReference type="NCBI Taxonomy" id="1795632"/>
    <lineage>
        <taxon>Bacteria</taxon>
        <taxon>Pseudomonadati</taxon>
        <taxon>Thermodesulfobacteriota</taxon>
        <taxon>Thermodesulfobacteria</taxon>
        <taxon>Thermodesulfobacteriales</taxon>
        <taxon>Thermodesulfatatoraceae</taxon>
        <taxon>Thermodesulfatator</taxon>
    </lineage>
</organism>
<evidence type="ECO:0000256" key="3">
    <source>
        <dbReference type="ARBA" id="ARBA00016864"/>
    </source>
</evidence>
<evidence type="ECO:0000256" key="5">
    <source>
        <dbReference type="ARBA" id="ARBA00022475"/>
    </source>
</evidence>
<proteinExistence type="inferred from homology"/>
<comment type="similarity">
    <text evidence="2 10">Belongs to the binding-protein-dependent transport system permease family. CysTW subfamily.</text>
</comment>
<feature type="transmembrane region" description="Helical" evidence="10">
    <location>
        <begin position="18"/>
        <end position="42"/>
    </location>
</feature>
<dbReference type="PROSITE" id="PS50928">
    <property type="entry name" value="ABC_TM1"/>
    <property type="match status" value="1"/>
</dbReference>